<evidence type="ECO:0000256" key="2">
    <source>
        <dbReference type="ARBA" id="ARBA00012509"/>
    </source>
</evidence>
<dbReference type="GO" id="GO:0006777">
    <property type="term" value="P:Mo-molybdopterin cofactor biosynthetic process"/>
    <property type="evidence" value="ECO:0007669"/>
    <property type="project" value="UniProtKB-UniRule"/>
</dbReference>
<dbReference type="EMBL" id="MU853345">
    <property type="protein sequence ID" value="KAK4111707.1"/>
    <property type="molecule type" value="Genomic_DNA"/>
</dbReference>
<keyword evidence="3" id="KW-0479">Metal-binding</keyword>
<evidence type="ECO:0000256" key="3">
    <source>
        <dbReference type="RuleBase" id="RU365090"/>
    </source>
</evidence>
<dbReference type="Gene3D" id="2.40.340.10">
    <property type="entry name" value="MoeA, C-terminal, domain IV"/>
    <property type="match status" value="1"/>
</dbReference>
<dbReference type="GO" id="GO:0005829">
    <property type="term" value="C:cytosol"/>
    <property type="evidence" value="ECO:0007669"/>
    <property type="project" value="TreeGrafter"/>
</dbReference>
<dbReference type="PANTHER" id="PTHR10192">
    <property type="entry name" value="MOLYBDOPTERIN BIOSYNTHESIS PROTEIN"/>
    <property type="match status" value="1"/>
</dbReference>
<dbReference type="GO" id="GO:0061598">
    <property type="term" value="F:molybdopterin adenylyltransferase activity"/>
    <property type="evidence" value="ECO:0007669"/>
    <property type="project" value="UniProtKB-UniRule"/>
</dbReference>
<keyword evidence="3" id="KW-0500">Molybdenum</keyword>
<dbReference type="NCBIfam" id="TIGR00177">
    <property type="entry name" value="molyb_syn"/>
    <property type="match status" value="1"/>
</dbReference>
<dbReference type="InterPro" id="IPR001453">
    <property type="entry name" value="MoaB/Mog_dom"/>
</dbReference>
<keyword evidence="3" id="KW-0501">Molybdenum cofactor biosynthesis</keyword>
<dbReference type="SUPFAM" id="SSF53218">
    <property type="entry name" value="Molybdenum cofactor biosynthesis proteins"/>
    <property type="match status" value="1"/>
</dbReference>
<dbReference type="InterPro" id="IPR036425">
    <property type="entry name" value="MoaB/Mog-like_dom_sf"/>
</dbReference>
<reference evidence="5" key="1">
    <citation type="journal article" date="2023" name="Mol. Phylogenet. Evol.">
        <title>Genome-scale phylogeny and comparative genomics of the fungal order Sordariales.</title>
        <authorList>
            <person name="Hensen N."/>
            <person name="Bonometti L."/>
            <person name="Westerberg I."/>
            <person name="Brannstrom I.O."/>
            <person name="Guillou S."/>
            <person name="Cros-Aarteil S."/>
            <person name="Calhoun S."/>
            <person name="Haridas S."/>
            <person name="Kuo A."/>
            <person name="Mondo S."/>
            <person name="Pangilinan J."/>
            <person name="Riley R."/>
            <person name="LaButti K."/>
            <person name="Andreopoulos B."/>
            <person name="Lipzen A."/>
            <person name="Chen C."/>
            <person name="Yan M."/>
            <person name="Daum C."/>
            <person name="Ng V."/>
            <person name="Clum A."/>
            <person name="Steindorff A."/>
            <person name="Ohm R.A."/>
            <person name="Martin F."/>
            <person name="Silar P."/>
            <person name="Natvig D.O."/>
            <person name="Lalanne C."/>
            <person name="Gautier V."/>
            <person name="Ament-Velasquez S.L."/>
            <person name="Kruys A."/>
            <person name="Hutchinson M.I."/>
            <person name="Powell A.J."/>
            <person name="Barry K."/>
            <person name="Miller A.N."/>
            <person name="Grigoriev I.V."/>
            <person name="Debuchy R."/>
            <person name="Gladieux P."/>
            <person name="Hiltunen Thoren M."/>
            <person name="Johannesson H."/>
        </authorList>
    </citation>
    <scope>NUCLEOTIDE SEQUENCE</scope>
    <source>
        <strain evidence="5">CBS 508.74</strain>
    </source>
</reference>
<comment type="cofactor">
    <cofactor evidence="3">
        <name>Mg(2+)</name>
        <dbReference type="ChEBI" id="CHEBI:18420"/>
    </cofactor>
</comment>
<dbReference type="PANTHER" id="PTHR10192:SF30">
    <property type="entry name" value="MOLYBDOPTERIN ADENYLYLTRANSFERASE"/>
    <property type="match status" value="1"/>
</dbReference>
<dbReference type="Gene3D" id="3.40.980.10">
    <property type="entry name" value="MoaB/Mog-like domain"/>
    <property type="match status" value="1"/>
</dbReference>
<dbReference type="Pfam" id="PF03453">
    <property type="entry name" value="MoeA_N"/>
    <property type="match status" value="1"/>
</dbReference>
<gene>
    <name evidence="5" type="ORF">N656DRAFT_693226</name>
</gene>
<dbReference type="Gene3D" id="3.90.105.10">
    <property type="entry name" value="Molybdopterin biosynthesis moea protein, domain 2"/>
    <property type="match status" value="1"/>
</dbReference>
<dbReference type="EC" id="2.7.7.75" evidence="2"/>
<feature type="non-terminal residue" evidence="5">
    <location>
        <position position="388"/>
    </location>
</feature>
<comment type="similarity">
    <text evidence="3">Belongs to the MoeA family.</text>
</comment>
<reference evidence="5" key="2">
    <citation type="submission" date="2023-05" db="EMBL/GenBank/DDBJ databases">
        <authorList>
            <consortium name="Lawrence Berkeley National Laboratory"/>
            <person name="Steindorff A."/>
            <person name="Hensen N."/>
            <person name="Bonometti L."/>
            <person name="Westerberg I."/>
            <person name="Brannstrom I.O."/>
            <person name="Guillou S."/>
            <person name="Cros-Aarteil S."/>
            <person name="Calhoun S."/>
            <person name="Haridas S."/>
            <person name="Kuo A."/>
            <person name="Mondo S."/>
            <person name="Pangilinan J."/>
            <person name="Riley R."/>
            <person name="Labutti K."/>
            <person name="Andreopoulos B."/>
            <person name="Lipzen A."/>
            <person name="Chen C."/>
            <person name="Yanf M."/>
            <person name="Daum C."/>
            <person name="Ng V."/>
            <person name="Clum A."/>
            <person name="Ohm R."/>
            <person name="Martin F."/>
            <person name="Silar P."/>
            <person name="Natvig D."/>
            <person name="Lalanne C."/>
            <person name="Gautier V."/>
            <person name="Ament-Velasquez S.L."/>
            <person name="Kruys A."/>
            <person name="Hutchinson M.I."/>
            <person name="Powell A.J."/>
            <person name="Barry K."/>
            <person name="Miller A.N."/>
            <person name="Grigoriev I.V."/>
            <person name="Debuchy R."/>
            <person name="Gladieux P."/>
            <person name="Thoren M.H."/>
            <person name="Johannesson H."/>
        </authorList>
    </citation>
    <scope>NUCLEOTIDE SEQUENCE</scope>
    <source>
        <strain evidence="5">CBS 508.74</strain>
    </source>
</reference>
<dbReference type="GO" id="GO:0061599">
    <property type="term" value="F:molybdopterin molybdotransferase activity"/>
    <property type="evidence" value="ECO:0007669"/>
    <property type="project" value="UniProtKB-UniRule"/>
</dbReference>
<evidence type="ECO:0000259" key="4">
    <source>
        <dbReference type="SMART" id="SM00852"/>
    </source>
</evidence>
<dbReference type="InterPro" id="IPR005110">
    <property type="entry name" value="MoeA_linker/N"/>
</dbReference>
<comment type="function">
    <text evidence="3">Catalyzes two steps in the biosynthesis of the molybdenum cofactor. In the first step, molybdopterin is adenylated. Subsequently, molybdate is inserted into adenylated molybdopterin and AMP is released.</text>
</comment>
<accession>A0AAN6TC85</accession>
<keyword evidence="6" id="KW-1185">Reference proteome</keyword>
<evidence type="ECO:0000256" key="1">
    <source>
        <dbReference type="ARBA" id="ARBA00008339"/>
    </source>
</evidence>
<name>A0AAN6TC85_9PEZI</name>
<keyword evidence="3" id="KW-0808">Transferase</keyword>
<comment type="similarity">
    <text evidence="1">In the C-terminal section; belongs to the MoeA family.</text>
</comment>
<comment type="pathway">
    <text evidence="3">Cofactor biosynthesis; molybdopterin biosynthesis.</text>
</comment>
<dbReference type="GO" id="GO:0046872">
    <property type="term" value="F:metal ion binding"/>
    <property type="evidence" value="ECO:0007669"/>
    <property type="project" value="UniProtKB-UniRule"/>
</dbReference>
<dbReference type="Proteomes" id="UP001302812">
    <property type="component" value="Unassembled WGS sequence"/>
</dbReference>
<dbReference type="GO" id="GO:0005524">
    <property type="term" value="F:ATP binding"/>
    <property type="evidence" value="ECO:0007669"/>
    <property type="project" value="UniProtKB-UniRule"/>
</dbReference>
<evidence type="ECO:0000313" key="6">
    <source>
        <dbReference type="Proteomes" id="UP001302812"/>
    </source>
</evidence>
<comment type="catalytic activity">
    <reaction evidence="3">
        <text>adenylyl-molybdopterin + molybdate = Mo-molybdopterin + AMP + H(+)</text>
        <dbReference type="Rhea" id="RHEA:35047"/>
        <dbReference type="ChEBI" id="CHEBI:15378"/>
        <dbReference type="ChEBI" id="CHEBI:36264"/>
        <dbReference type="ChEBI" id="CHEBI:62727"/>
        <dbReference type="ChEBI" id="CHEBI:71302"/>
        <dbReference type="ChEBI" id="CHEBI:456215"/>
    </reaction>
</comment>
<comment type="caution">
    <text evidence="5">The sequence shown here is derived from an EMBL/GenBank/DDBJ whole genome shotgun (WGS) entry which is preliminary data.</text>
</comment>
<keyword evidence="3" id="KW-0460">Magnesium</keyword>
<dbReference type="SMART" id="SM00852">
    <property type="entry name" value="MoCF_biosynth"/>
    <property type="match status" value="1"/>
</dbReference>
<proteinExistence type="inferred from homology"/>
<dbReference type="SUPFAM" id="SSF63882">
    <property type="entry name" value="MoeA N-terminal region -like"/>
    <property type="match status" value="1"/>
</dbReference>
<feature type="domain" description="MoaB/Mog" evidence="4">
    <location>
        <begin position="180"/>
        <end position="320"/>
    </location>
</feature>
<sequence>VSLRDTTGATAAHDITSPKSIPEYDTSAMDGYAIHSHTTANASPVTPVLFRVQGSLAAGDDPRSISWPTPNTVDEMELNSCVEIMTGAIFPDRASTGKPYDACVRVEDAKIVDTPLHGGGRTIAVSHPVTPGVNKRLAGNDIREGDVMVRKGQVIRPAHILALAAVGIQSIPVVPKLRVAIVSTGRELINGKGATKDANGPYLTVAIREMGADADFVGIIGDDPTALQDHVQNLVDSGLYDLILTSGAVSKGRFDHVRAVLDKTKAEIIFHGLAIRPGHPVLFALLPEKKGRRIPLFGLPGNPGAAAACFRLLTVPYLRAVQGQPMEQPIRAVLQSECARKTTHPPPGTDWFRHGTLSASSTGQLTVHPTPEQSPAKLGPFLSANCWI</sequence>
<dbReference type="CDD" id="cd00887">
    <property type="entry name" value="MoeA"/>
    <property type="match status" value="1"/>
</dbReference>
<comment type="catalytic activity">
    <reaction evidence="3">
        <text>molybdopterin + ATP + H(+) = adenylyl-molybdopterin + diphosphate</text>
        <dbReference type="Rhea" id="RHEA:31331"/>
        <dbReference type="ChEBI" id="CHEBI:15378"/>
        <dbReference type="ChEBI" id="CHEBI:30616"/>
        <dbReference type="ChEBI" id="CHEBI:33019"/>
        <dbReference type="ChEBI" id="CHEBI:58698"/>
        <dbReference type="ChEBI" id="CHEBI:62727"/>
    </reaction>
</comment>
<dbReference type="InterPro" id="IPR036135">
    <property type="entry name" value="MoeA_linker/N_sf"/>
</dbReference>
<dbReference type="GeneID" id="89934792"/>
<dbReference type="Pfam" id="PF00994">
    <property type="entry name" value="MoCF_biosynth"/>
    <property type="match status" value="1"/>
</dbReference>
<dbReference type="InterPro" id="IPR038987">
    <property type="entry name" value="MoeA-like"/>
</dbReference>
<dbReference type="AlphaFoldDB" id="A0AAN6TC85"/>
<protein>
    <recommendedName>
        <fullName evidence="2">molybdopterin adenylyltransferase</fullName>
        <ecNumber evidence="2">2.7.7.75</ecNumber>
    </recommendedName>
</protein>
<evidence type="ECO:0000313" key="5">
    <source>
        <dbReference type="EMBL" id="KAK4111707.1"/>
    </source>
</evidence>
<dbReference type="RefSeq" id="XP_064669277.1">
    <property type="nucleotide sequence ID" value="XM_064810667.1"/>
</dbReference>
<organism evidence="5 6">
    <name type="scientific">Canariomyces notabilis</name>
    <dbReference type="NCBI Taxonomy" id="2074819"/>
    <lineage>
        <taxon>Eukaryota</taxon>
        <taxon>Fungi</taxon>
        <taxon>Dikarya</taxon>
        <taxon>Ascomycota</taxon>
        <taxon>Pezizomycotina</taxon>
        <taxon>Sordariomycetes</taxon>
        <taxon>Sordariomycetidae</taxon>
        <taxon>Sordariales</taxon>
        <taxon>Chaetomiaceae</taxon>
        <taxon>Canariomyces</taxon>
    </lineage>
</organism>
<feature type="non-terminal residue" evidence="5">
    <location>
        <position position="1"/>
    </location>
</feature>
<dbReference type="InterPro" id="IPR036688">
    <property type="entry name" value="MoeA_C_domain_IV_sf"/>
</dbReference>
<dbReference type="Gene3D" id="2.170.190.11">
    <property type="entry name" value="Molybdopterin biosynthesis moea protein, domain 3"/>
    <property type="match status" value="1"/>
</dbReference>